<keyword evidence="2" id="KW-0963">Cytoplasm</keyword>
<feature type="repeat" description="ARM" evidence="5">
    <location>
        <begin position="1358"/>
        <end position="1405"/>
    </location>
</feature>
<accession>A0A8J4QG24</accession>
<evidence type="ECO:0000256" key="1">
    <source>
        <dbReference type="ARBA" id="ARBA00004496"/>
    </source>
</evidence>
<dbReference type="PANTHER" id="PTHR22706">
    <property type="entry name" value="ASSEMBLY FACTOR FOR SPINDLE MICROTUBULES"/>
    <property type="match status" value="1"/>
</dbReference>
<evidence type="ECO:0000313" key="8">
    <source>
        <dbReference type="EMBL" id="KAF3953310.1"/>
    </source>
</evidence>
<dbReference type="PANTHER" id="PTHR22706:SF1">
    <property type="entry name" value="ASSEMBLY FACTOR FOR SPINDLE MICROTUBULES"/>
    <property type="match status" value="1"/>
</dbReference>
<dbReference type="InterPro" id="IPR000048">
    <property type="entry name" value="IQ_motif_EF-hand-BS"/>
</dbReference>
<dbReference type="SMART" id="SM00185">
    <property type="entry name" value="ARM"/>
    <property type="match status" value="1"/>
</dbReference>
<organism evidence="8 9">
    <name type="scientific">Castanea mollissima</name>
    <name type="common">Chinese chestnut</name>
    <dbReference type="NCBI Taxonomy" id="60419"/>
    <lineage>
        <taxon>Eukaryota</taxon>
        <taxon>Viridiplantae</taxon>
        <taxon>Streptophyta</taxon>
        <taxon>Embryophyta</taxon>
        <taxon>Tracheophyta</taxon>
        <taxon>Spermatophyta</taxon>
        <taxon>Magnoliopsida</taxon>
        <taxon>eudicotyledons</taxon>
        <taxon>Gunneridae</taxon>
        <taxon>Pentapetalae</taxon>
        <taxon>rosids</taxon>
        <taxon>fabids</taxon>
        <taxon>Fagales</taxon>
        <taxon>Fagaceae</taxon>
        <taxon>Castanea</taxon>
    </lineage>
</organism>
<dbReference type="SUPFAM" id="SSF47576">
    <property type="entry name" value="Calponin-homology domain, CH-domain"/>
    <property type="match status" value="1"/>
</dbReference>
<comment type="subcellular location">
    <subcellularLocation>
        <location evidence="1">Cytoplasm</location>
    </subcellularLocation>
</comment>
<dbReference type="InterPro" id="IPR016024">
    <property type="entry name" value="ARM-type_fold"/>
</dbReference>
<dbReference type="GO" id="GO:0000278">
    <property type="term" value="P:mitotic cell cycle"/>
    <property type="evidence" value="ECO:0007669"/>
    <property type="project" value="TreeGrafter"/>
</dbReference>
<dbReference type="Pfam" id="PF00612">
    <property type="entry name" value="IQ"/>
    <property type="match status" value="11"/>
</dbReference>
<evidence type="ECO:0000256" key="6">
    <source>
        <dbReference type="SAM" id="MobiDB-lite"/>
    </source>
</evidence>
<feature type="domain" description="Calponin-homology (CH)" evidence="7">
    <location>
        <begin position="402"/>
        <end position="524"/>
    </location>
</feature>
<evidence type="ECO:0000256" key="5">
    <source>
        <dbReference type="PROSITE-ProRule" id="PRU00259"/>
    </source>
</evidence>
<name>A0A8J4QG24_9ROSI</name>
<dbReference type="GO" id="GO:0007051">
    <property type="term" value="P:spindle organization"/>
    <property type="evidence" value="ECO:0007669"/>
    <property type="project" value="TreeGrafter"/>
</dbReference>
<protein>
    <recommendedName>
        <fullName evidence="7">Calponin-homology (CH) domain-containing protein</fullName>
    </recommendedName>
</protein>
<dbReference type="GO" id="GO:0005737">
    <property type="term" value="C:cytoplasm"/>
    <property type="evidence" value="ECO:0007669"/>
    <property type="project" value="UniProtKB-SubCell"/>
</dbReference>
<dbReference type="GO" id="GO:0000922">
    <property type="term" value="C:spindle pole"/>
    <property type="evidence" value="ECO:0007669"/>
    <property type="project" value="TreeGrafter"/>
</dbReference>
<dbReference type="InterPro" id="IPR001715">
    <property type="entry name" value="CH_dom"/>
</dbReference>
<comment type="caution">
    <text evidence="8">The sequence shown here is derived from an EMBL/GenBank/DDBJ whole genome shotgun (WGS) entry which is preliminary data.</text>
</comment>
<dbReference type="SMART" id="SM00015">
    <property type="entry name" value="IQ"/>
    <property type="match status" value="15"/>
</dbReference>
<dbReference type="Gene3D" id="1.20.5.190">
    <property type="match status" value="8"/>
</dbReference>
<dbReference type="PROSITE" id="PS50176">
    <property type="entry name" value="ARM_REPEAT"/>
    <property type="match status" value="1"/>
</dbReference>
<gene>
    <name evidence="8" type="ORF">CMV_021240</name>
</gene>
<keyword evidence="4" id="KW-0112">Calmodulin-binding</keyword>
<evidence type="ECO:0000256" key="3">
    <source>
        <dbReference type="ARBA" id="ARBA00022737"/>
    </source>
</evidence>
<dbReference type="InterPro" id="IPR011989">
    <property type="entry name" value="ARM-like"/>
</dbReference>
<dbReference type="Gene3D" id="1.25.10.10">
    <property type="entry name" value="Leucine-rich Repeat Variant"/>
    <property type="match status" value="1"/>
</dbReference>
<dbReference type="InterPro" id="IPR051185">
    <property type="entry name" value="ASPM"/>
</dbReference>
<keyword evidence="3" id="KW-0677">Repeat</keyword>
<dbReference type="CDD" id="cd21223">
    <property type="entry name" value="CH_ASPM_rpt1"/>
    <property type="match status" value="1"/>
</dbReference>
<dbReference type="InterPro" id="IPR036872">
    <property type="entry name" value="CH_dom_sf"/>
</dbReference>
<proteinExistence type="predicted"/>
<evidence type="ECO:0000259" key="7">
    <source>
        <dbReference type="PROSITE" id="PS50021"/>
    </source>
</evidence>
<feature type="compositionally biased region" description="Polar residues" evidence="6">
    <location>
        <begin position="42"/>
        <end position="60"/>
    </location>
</feature>
<evidence type="ECO:0000313" key="9">
    <source>
        <dbReference type="Proteomes" id="UP000737018"/>
    </source>
</evidence>
<dbReference type="GO" id="GO:0051295">
    <property type="term" value="P:establishment of meiotic spindle localization"/>
    <property type="evidence" value="ECO:0007669"/>
    <property type="project" value="TreeGrafter"/>
</dbReference>
<evidence type="ECO:0000256" key="4">
    <source>
        <dbReference type="ARBA" id="ARBA00022860"/>
    </source>
</evidence>
<dbReference type="PROSITE" id="PS50096">
    <property type="entry name" value="IQ"/>
    <property type="match status" value="10"/>
</dbReference>
<dbReference type="SUPFAM" id="SSF48371">
    <property type="entry name" value="ARM repeat"/>
    <property type="match status" value="1"/>
</dbReference>
<feature type="compositionally biased region" description="Low complexity" evidence="6">
    <location>
        <begin position="12"/>
        <end position="28"/>
    </location>
</feature>
<dbReference type="Proteomes" id="UP000737018">
    <property type="component" value="Unassembled WGS sequence"/>
</dbReference>
<dbReference type="Gene3D" id="1.10.418.10">
    <property type="entry name" value="Calponin-like domain"/>
    <property type="match status" value="1"/>
</dbReference>
<keyword evidence="9" id="KW-1185">Reference proteome</keyword>
<sequence>MDGDEEPPLLSPSPHLSSSSSSSSSTLLKDISNYKTPKRPSQVPNFHSPSCHQFFTASKQTPCPPSSLRRPRPSLAPPSTRRPKSTARRLRAFELEQSKSSRKAQIQKQNSLKSLANSLSVWLNFLFQNPRSCGCGNGGDAAAEEVVSGKGKRDSGCGVGIGVDVEAAATWQRPKRRRDLLWRKEVDDAVEFPSSMFASLRSSLKEVCSFDDLKERMRAYLSLGCCKDIFKAMTHVTKTIDEGRLKMKAHCPLVTDFGLKEKATRTLMSYNPIWLRIGLYIIFGGDSLLSNVDVNSDQEITFLKMVIEKQFFSHVGLAKAYAYNKMVEGLYRPGYYENLGNVILKRFLLLVLILDRAKCQSSIPLKYGIDGVDGGSPLLFTTQSGIKSSCQVIQDFLSSDIMHGEGNILAHLVILGHKVSYQQCPLIEYDFRVTDLFVDLQDGVRLCRAIQLLQHDSSILTKIVVPSDTRKKNLANCGIALQYLRQAGVSLCDEDGMIIVGDDVANGDRELTLSLLWNIFVHLQLPLLVNKTILLEEICKVRGINMDNSNCVNSTHLEMLLNWIQAICENYGFKIDKFSSLVDGKAIWCLLDYYFRKDLHCSCSLEDPQKAGGRESIMSAIDYPDAVHNFIFSQKLTTLLGNFPEVLQISDILEYNGACNDQSVAILLVFLASQLVIKKNMDQLNFHKFLGCDCISPERKHSCLERCSVGSEAIQNQEETDWHTTEDAVRKFKAIQAWWQNMAEQTYKPVTKVAPPLPCLSPVKDIISIHRENAAKVIQSHFRRLIERRSFLKMVNTVSFLQIVIRAWLTVRKKSAFVKFDTVQVKGFSSGSLKQSERCRRYFMLIVERQNFVKLKRSVLLIQKAARNWINHRHHGGNIVTCDVTTLVQVNAAIVVQKYSRGLLARSRYIHEVAQLEKAPNLCNEKGASDLQTKAAVKIQLAWKNFIVCRSLHNQHFAATKIQSHFLGWLSRRRFLNERQATIKIQSNFRMKRCWRAHQQCKIATFSATLIQSYVRGWIARREACRRRHRIVAIQRHCRCWLIRRDFLFQREAATKIQKAIRCMICWKTFQCQRHAAIEIQRFARGHISRNRLQRMEFLFQIEAVTKIQSAIRGMICWKTFHCQRHAAIEIQRFVRGHISRNRLQRREFLFQREAVIKIQSAIRRMICWKTFQCRRHATIEIQRFVRGHISRNRLLGASSLGTVIASGCLLKSSREGFGSIELEILLCSVLKVQRWWKGVLLLKLRAKSAVIIQSHIRAWFARRNAAREKHHIVFIQSYWKGYLRRKELRGQLLDLRLRVRKSSTNVDDSRRLINRLLSAVAELLSMKSVSGILHTCATLDMATEHSQRCCEELVAAGAINTLLKLIRSVSRSIPDQEVLKHALSTLRNLARYPHLIEVLIDSHGSVEVIFWEFLRSKEDGYFIASELLKKICSTHKGVEAIHKLPTHLKRLQSLVEELTRKANNEKRNARGPAARDNIERRLREAVEVLKVIVNGQV</sequence>
<dbReference type="Pfam" id="PF00307">
    <property type="entry name" value="CH"/>
    <property type="match status" value="1"/>
</dbReference>
<reference evidence="8" key="1">
    <citation type="submission" date="2020-03" db="EMBL/GenBank/DDBJ databases">
        <title>Castanea mollissima Vanexum genome sequencing.</title>
        <authorList>
            <person name="Staton M."/>
        </authorList>
    </citation>
    <scope>NUCLEOTIDE SEQUENCE</scope>
    <source>
        <tissue evidence="8">Leaf</tissue>
    </source>
</reference>
<dbReference type="InterPro" id="IPR000225">
    <property type="entry name" value="Armadillo"/>
</dbReference>
<dbReference type="SUPFAM" id="SSF52540">
    <property type="entry name" value="P-loop containing nucleoside triphosphate hydrolases"/>
    <property type="match status" value="2"/>
</dbReference>
<dbReference type="GO" id="GO:0005516">
    <property type="term" value="F:calmodulin binding"/>
    <property type="evidence" value="ECO:0007669"/>
    <property type="project" value="UniProtKB-KW"/>
</dbReference>
<dbReference type="InterPro" id="IPR027417">
    <property type="entry name" value="P-loop_NTPase"/>
</dbReference>
<evidence type="ECO:0000256" key="2">
    <source>
        <dbReference type="ARBA" id="ARBA00022490"/>
    </source>
</evidence>
<dbReference type="OrthoDB" id="2148418at2759"/>
<dbReference type="PROSITE" id="PS50021">
    <property type="entry name" value="CH"/>
    <property type="match status" value="1"/>
</dbReference>
<feature type="region of interest" description="Disordered" evidence="6">
    <location>
        <begin position="1"/>
        <end position="87"/>
    </location>
</feature>
<dbReference type="EMBL" id="JRKL02004135">
    <property type="protein sequence ID" value="KAF3953310.1"/>
    <property type="molecule type" value="Genomic_DNA"/>
</dbReference>